<dbReference type="PANTHER" id="PTHR11937">
    <property type="entry name" value="ACTIN"/>
    <property type="match status" value="1"/>
</dbReference>
<dbReference type="InterPro" id="IPR004000">
    <property type="entry name" value="Actin"/>
</dbReference>
<dbReference type="SUPFAM" id="SSF53067">
    <property type="entry name" value="Actin-like ATPase domain"/>
    <property type="match status" value="2"/>
</dbReference>
<dbReference type="PRINTS" id="PR00190">
    <property type="entry name" value="ACTIN"/>
</dbReference>
<gene>
    <name evidence="8" type="primary">LOC105986994</name>
</gene>
<dbReference type="AlphaFoldDB" id="A0A1S3FBG2"/>
<dbReference type="Pfam" id="PF00022">
    <property type="entry name" value="Actin"/>
    <property type="match status" value="1"/>
</dbReference>
<evidence type="ECO:0000256" key="4">
    <source>
        <dbReference type="ARBA" id="ARBA00022840"/>
    </source>
</evidence>
<comment type="subcellular location">
    <subcellularLocation>
        <location evidence="1">Cytoplasm</location>
        <location evidence="1">Cytoskeleton</location>
    </subcellularLocation>
</comment>
<dbReference type="GO" id="GO:0005524">
    <property type="term" value="F:ATP binding"/>
    <property type="evidence" value="ECO:0007669"/>
    <property type="project" value="UniProtKB-KW"/>
</dbReference>
<evidence type="ECO:0000256" key="1">
    <source>
        <dbReference type="ARBA" id="ARBA00004245"/>
    </source>
</evidence>
<sequence>MSDSHMLDVPAVIFDNGSGLCKAGFSGDVVPRSVIDSVVGSPKLKVPLAQLAKIKQKIFFVGEEAQKRYNSLCLQYPIERGVVKRWDDMEKLWDHLFKRELEVKPNRQPVLLTEHALNPKKIREKTAEIMFEKYNVPAMYLFNHAVGALYASASVTGLVVESGDGVTCTVPIYEGYPMPHAVAKLSLAGKDITTRLIQLLFLKRYMFSSIFNKAYIDEMKEKMCFVAMEAEEANSQPAVERYYRLPDGHVVLMDNHLCHLPEAVFTPELLGIQEPGITKMVCSSIEKCDVDIQNNLFADIVLSGGNTLFPGLGERLMNELKSTTSPQQTIRITASPDRSFSTWIGASVITCMSMFKQRWVTTSEFKEFGKSVIDRKCF</sequence>
<dbReference type="GeneID" id="105986994"/>
<dbReference type="Proteomes" id="UP000081671">
    <property type="component" value="Unplaced"/>
</dbReference>
<dbReference type="OrthoDB" id="10287627at2759"/>
<keyword evidence="3" id="KW-0547">Nucleotide-binding</keyword>
<evidence type="ECO:0000313" key="7">
    <source>
        <dbReference type="Proteomes" id="UP000081671"/>
    </source>
</evidence>
<keyword evidence="5" id="KW-0206">Cytoskeleton</keyword>
<comment type="similarity">
    <text evidence="6">Belongs to the actin family.</text>
</comment>
<keyword evidence="7" id="KW-1185">Reference proteome</keyword>
<evidence type="ECO:0000256" key="3">
    <source>
        <dbReference type="ARBA" id="ARBA00022741"/>
    </source>
</evidence>
<dbReference type="InterPro" id="IPR043129">
    <property type="entry name" value="ATPase_NBD"/>
</dbReference>
<name>A0A1S3FBG2_DIPOR</name>
<evidence type="ECO:0000313" key="8">
    <source>
        <dbReference type="RefSeq" id="XP_012873580.1"/>
    </source>
</evidence>
<keyword evidence="2" id="KW-0963">Cytoplasm</keyword>
<dbReference type="Gene3D" id="3.30.420.40">
    <property type="match status" value="2"/>
</dbReference>
<evidence type="ECO:0000256" key="2">
    <source>
        <dbReference type="ARBA" id="ARBA00022490"/>
    </source>
</evidence>
<dbReference type="GO" id="GO:0005856">
    <property type="term" value="C:cytoskeleton"/>
    <property type="evidence" value="ECO:0007669"/>
    <property type="project" value="UniProtKB-SubCell"/>
</dbReference>
<dbReference type="FunFam" id="3.30.420.40:FF:000148">
    <property type="entry name" value="Actin, alpha skeletal muscle"/>
    <property type="match status" value="1"/>
</dbReference>
<dbReference type="Gene3D" id="3.90.640.10">
    <property type="entry name" value="Actin, Chain A, domain 4"/>
    <property type="match status" value="1"/>
</dbReference>
<keyword evidence="4" id="KW-0067">ATP-binding</keyword>
<dbReference type="SMART" id="SM00268">
    <property type="entry name" value="ACTIN"/>
    <property type="match status" value="1"/>
</dbReference>
<evidence type="ECO:0000256" key="5">
    <source>
        <dbReference type="ARBA" id="ARBA00023212"/>
    </source>
</evidence>
<dbReference type="KEGG" id="dord:105986994"/>
<organism evidence="7 8">
    <name type="scientific">Dipodomys ordii</name>
    <name type="common">Ord's kangaroo rat</name>
    <dbReference type="NCBI Taxonomy" id="10020"/>
    <lineage>
        <taxon>Eukaryota</taxon>
        <taxon>Metazoa</taxon>
        <taxon>Chordata</taxon>
        <taxon>Craniata</taxon>
        <taxon>Vertebrata</taxon>
        <taxon>Euteleostomi</taxon>
        <taxon>Mammalia</taxon>
        <taxon>Eutheria</taxon>
        <taxon>Euarchontoglires</taxon>
        <taxon>Glires</taxon>
        <taxon>Rodentia</taxon>
        <taxon>Castorimorpha</taxon>
        <taxon>Heteromyidae</taxon>
        <taxon>Dipodomyinae</taxon>
        <taxon>Dipodomys</taxon>
    </lineage>
</organism>
<evidence type="ECO:0000256" key="6">
    <source>
        <dbReference type="RuleBase" id="RU000487"/>
    </source>
</evidence>
<dbReference type="InParanoid" id="A0A1S3FBG2"/>
<accession>A0A1S3FBG2</accession>
<dbReference type="RefSeq" id="XP_012873580.1">
    <property type="nucleotide sequence ID" value="XM_013018126.1"/>
</dbReference>
<protein>
    <submittedName>
        <fullName evidence="8">Actin-related protein T1-like</fullName>
    </submittedName>
</protein>
<proteinExistence type="inferred from homology"/>
<reference evidence="8" key="1">
    <citation type="submission" date="2025-08" db="UniProtKB">
        <authorList>
            <consortium name="RefSeq"/>
        </authorList>
    </citation>
    <scope>IDENTIFICATION</scope>
    <source>
        <tissue evidence="8">Kidney</tissue>
    </source>
</reference>